<organism evidence="13 14">
    <name type="scientific">Sphingobium yanoikuyae</name>
    <name type="common">Sphingomonas yanoikuyae</name>
    <dbReference type="NCBI Taxonomy" id="13690"/>
    <lineage>
        <taxon>Bacteria</taxon>
        <taxon>Pseudomonadati</taxon>
        <taxon>Pseudomonadota</taxon>
        <taxon>Alphaproteobacteria</taxon>
        <taxon>Sphingomonadales</taxon>
        <taxon>Sphingomonadaceae</taxon>
        <taxon>Sphingobium</taxon>
    </lineage>
</organism>
<evidence type="ECO:0000256" key="8">
    <source>
        <dbReference type="ARBA" id="ARBA00023284"/>
    </source>
</evidence>
<dbReference type="GO" id="GO:0006979">
    <property type="term" value="P:response to oxidative stress"/>
    <property type="evidence" value="ECO:0007669"/>
    <property type="project" value="TreeGrafter"/>
</dbReference>
<evidence type="ECO:0000256" key="7">
    <source>
        <dbReference type="ARBA" id="ARBA00023002"/>
    </source>
</evidence>
<evidence type="ECO:0000256" key="2">
    <source>
        <dbReference type="ARBA" id="ARBA00011654"/>
    </source>
</evidence>
<dbReference type="Proteomes" id="UP001162318">
    <property type="component" value="Unassembled WGS sequence"/>
</dbReference>
<keyword evidence="5 13" id="KW-0575">Peroxidase</keyword>
<dbReference type="GO" id="GO:0005829">
    <property type="term" value="C:cytosol"/>
    <property type="evidence" value="ECO:0007669"/>
    <property type="project" value="TreeGrafter"/>
</dbReference>
<accession>A0AA43BAN9</accession>
<keyword evidence="8" id="KW-0676">Redox-active center</keyword>
<comment type="caution">
    <text evidence="13">The sequence shown here is derived from an EMBL/GenBank/DDBJ whole genome shotgun (WGS) entry which is preliminary data.</text>
</comment>
<evidence type="ECO:0000256" key="11">
    <source>
        <dbReference type="PIRSR" id="PIRSR000239-1"/>
    </source>
</evidence>
<dbReference type="InterPro" id="IPR036249">
    <property type="entry name" value="Thioredoxin-like_sf"/>
</dbReference>
<evidence type="ECO:0000256" key="6">
    <source>
        <dbReference type="ARBA" id="ARBA00022862"/>
    </source>
</evidence>
<evidence type="ECO:0000256" key="3">
    <source>
        <dbReference type="ARBA" id="ARBA00013021"/>
    </source>
</evidence>
<dbReference type="Pfam" id="PF00578">
    <property type="entry name" value="AhpC-TSA"/>
    <property type="match status" value="1"/>
</dbReference>
<dbReference type="RefSeq" id="WP_197714480.1">
    <property type="nucleotide sequence ID" value="NZ_JAOCKX010000020.1"/>
</dbReference>
<dbReference type="GO" id="GO:0102039">
    <property type="term" value="F:NADH-dependent peroxiredoxin activity"/>
    <property type="evidence" value="ECO:0007669"/>
    <property type="project" value="UniProtKB-EC"/>
</dbReference>
<dbReference type="InterPro" id="IPR013766">
    <property type="entry name" value="Thioredoxin_domain"/>
</dbReference>
<dbReference type="GO" id="GO:0042744">
    <property type="term" value="P:hydrogen peroxide catabolic process"/>
    <property type="evidence" value="ECO:0007669"/>
    <property type="project" value="TreeGrafter"/>
</dbReference>
<evidence type="ECO:0000256" key="5">
    <source>
        <dbReference type="ARBA" id="ARBA00022559"/>
    </source>
</evidence>
<dbReference type="PANTHER" id="PTHR10681">
    <property type="entry name" value="THIOREDOXIN PEROXIDASE"/>
    <property type="match status" value="1"/>
</dbReference>
<dbReference type="SUPFAM" id="SSF52833">
    <property type="entry name" value="Thioredoxin-like"/>
    <property type="match status" value="1"/>
</dbReference>
<evidence type="ECO:0000313" key="13">
    <source>
        <dbReference type="EMBL" id="MDH2132388.1"/>
    </source>
</evidence>
<protein>
    <recommendedName>
        <fullName evidence="4">Alkyl hydroperoxide reductase C</fullName>
        <ecNumber evidence="3">1.11.1.26</ecNumber>
    </recommendedName>
    <alternativeName>
        <fullName evidence="9">Peroxiredoxin</fullName>
    </alternativeName>
</protein>
<dbReference type="AlphaFoldDB" id="A0AA43BAN9"/>
<comment type="subunit">
    <text evidence="2">Homodimer; disulfide-linked, upon oxidation. 5 homodimers assemble to form a ring-like decamer.</text>
</comment>
<keyword evidence="6" id="KW-0049">Antioxidant</keyword>
<evidence type="ECO:0000313" key="14">
    <source>
        <dbReference type="Proteomes" id="UP001162318"/>
    </source>
</evidence>
<evidence type="ECO:0000256" key="10">
    <source>
        <dbReference type="ARBA" id="ARBA00047572"/>
    </source>
</evidence>
<dbReference type="EC" id="1.11.1.26" evidence="3"/>
<dbReference type="GO" id="GO:0033554">
    <property type="term" value="P:cellular response to stress"/>
    <property type="evidence" value="ECO:0007669"/>
    <property type="project" value="TreeGrafter"/>
</dbReference>
<comment type="similarity">
    <text evidence="1">Belongs to the peroxiredoxin family. AhpC/Prx1 subfamily.</text>
</comment>
<keyword evidence="7 13" id="KW-0560">Oxidoreductase</keyword>
<dbReference type="GO" id="GO:0008379">
    <property type="term" value="F:thioredoxin peroxidase activity"/>
    <property type="evidence" value="ECO:0007669"/>
    <property type="project" value="TreeGrafter"/>
</dbReference>
<dbReference type="InterPro" id="IPR019479">
    <property type="entry name" value="Peroxiredoxin_C"/>
</dbReference>
<dbReference type="InterPro" id="IPR050217">
    <property type="entry name" value="Peroxiredoxin"/>
</dbReference>
<dbReference type="PIRSF" id="PIRSF000239">
    <property type="entry name" value="AHPC"/>
    <property type="match status" value="1"/>
</dbReference>
<dbReference type="Gene3D" id="3.40.30.10">
    <property type="entry name" value="Glutaredoxin"/>
    <property type="match status" value="1"/>
</dbReference>
<dbReference type="PROSITE" id="PS51352">
    <property type="entry name" value="THIOREDOXIN_2"/>
    <property type="match status" value="1"/>
</dbReference>
<dbReference type="InterPro" id="IPR024706">
    <property type="entry name" value="Peroxiredoxin_AhpC-typ"/>
</dbReference>
<feature type="active site" description="Cysteine sulfenic acid (-SOH) intermediate; for peroxidase activity" evidence="11">
    <location>
        <position position="55"/>
    </location>
</feature>
<comment type="catalytic activity">
    <reaction evidence="10">
        <text>a hydroperoxide + NADH + H(+) = an alcohol + NAD(+) + H2O</text>
        <dbReference type="Rhea" id="RHEA:62628"/>
        <dbReference type="ChEBI" id="CHEBI:15377"/>
        <dbReference type="ChEBI" id="CHEBI:15378"/>
        <dbReference type="ChEBI" id="CHEBI:30879"/>
        <dbReference type="ChEBI" id="CHEBI:35924"/>
        <dbReference type="ChEBI" id="CHEBI:57540"/>
        <dbReference type="ChEBI" id="CHEBI:57945"/>
        <dbReference type="EC" id="1.11.1.26"/>
    </reaction>
</comment>
<dbReference type="NCBIfam" id="NF009668">
    <property type="entry name" value="PRK13189.1"/>
    <property type="match status" value="1"/>
</dbReference>
<evidence type="ECO:0000259" key="12">
    <source>
        <dbReference type="PROSITE" id="PS51352"/>
    </source>
</evidence>
<gene>
    <name evidence="13" type="ORF">N5J77_14765</name>
</gene>
<name>A0AA43BAN9_SPHYA</name>
<dbReference type="GO" id="GO:0045454">
    <property type="term" value="P:cell redox homeostasis"/>
    <property type="evidence" value="ECO:0007669"/>
    <property type="project" value="TreeGrafter"/>
</dbReference>
<evidence type="ECO:0000256" key="4">
    <source>
        <dbReference type="ARBA" id="ARBA00017462"/>
    </source>
</evidence>
<dbReference type="InterPro" id="IPR000866">
    <property type="entry name" value="AhpC/TSA"/>
</dbReference>
<evidence type="ECO:0000256" key="1">
    <source>
        <dbReference type="ARBA" id="ARBA00009796"/>
    </source>
</evidence>
<sequence length="206" mass="22517">MTNEVLTSGPSRSLRMGDTAPDFEARTTRGMVRLSSYRGRWIVFFSHPADFTPVCTTEFVGLAKAQDRFEAMDCALLGLSVDSLYAHAAWAKAIRDQFDVEIGFPIVEDPSMAIARAYGMLDETAQDSSAVRAAYFIDPEGVIQAITHYPMSVGRSVDEMVRMVAALQAAASGDRLTPEGWRPGEPMLLPPSSDAEGDDWFCRAAP</sequence>
<proteinExistence type="inferred from homology"/>
<evidence type="ECO:0000256" key="9">
    <source>
        <dbReference type="ARBA" id="ARBA00032077"/>
    </source>
</evidence>
<dbReference type="EMBL" id="JAOCKX010000020">
    <property type="protein sequence ID" value="MDH2132388.1"/>
    <property type="molecule type" value="Genomic_DNA"/>
</dbReference>
<reference evidence="13" key="1">
    <citation type="submission" date="2022-09" db="EMBL/GenBank/DDBJ databases">
        <title>Intensive care unit water sources are persistently colonized with multi-drug resistant bacteria and are the site of extensive horizontal gene transfer of antibiotic resistance genes.</title>
        <authorList>
            <person name="Diorio-Toth L."/>
        </authorList>
    </citation>
    <scope>NUCLEOTIDE SEQUENCE</scope>
    <source>
        <strain evidence="13">GD03659</strain>
    </source>
</reference>
<dbReference type="Pfam" id="PF10417">
    <property type="entry name" value="1-cysPrx_C"/>
    <property type="match status" value="1"/>
</dbReference>
<feature type="domain" description="Thioredoxin" evidence="12">
    <location>
        <begin position="14"/>
        <end position="169"/>
    </location>
</feature>
<dbReference type="PANTHER" id="PTHR10681:SF121">
    <property type="entry name" value="ALKYL HYDROPEROXIDE REDUCTASE C"/>
    <property type="match status" value="1"/>
</dbReference>